<feature type="transmembrane region" description="Helical" evidence="1">
    <location>
        <begin position="90"/>
        <end position="112"/>
    </location>
</feature>
<dbReference type="STRING" id="1122198.SAMN02745729_11011"/>
<keyword evidence="3" id="KW-1185">Reference proteome</keyword>
<dbReference type="EMBL" id="FNRJ01000010">
    <property type="protein sequence ID" value="SEA91518.1"/>
    <property type="molecule type" value="Genomic_DNA"/>
</dbReference>
<accession>A0A1H4F3Y8</accession>
<name>A0A1H4F3Y8_9GAMM</name>
<proteinExistence type="predicted"/>
<evidence type="ECO:0000313" key="2">
    <source>
        <dbReference type="EMBL" id="SEA91518.1"/>
    </source>
</evidence>
<sequence length="121" mass="13910">MNVTRKPVHIFFIEHLLYSVYLFIWLVLAAFVIPKLLVRYANVVPPEVAIWVLPAFMMIPIVAVLYFWLPYSAVRLWVAAGNHNDGIGQYAWRVYAAGIFLVFGFHGVMTLFSVGEFFELV</sequence>
<feature type="transmembrane region" description="Helical" evidence="1">
    <location>
        <begin position="48"/>
        <end position="69"/>
    </location>
</feature>
<dbReference type="RefSeq" id="WP_091826913.1">
    <property type="nucleotide sequence ID" value="NZ_FNRJ01000010.1"/>
</dbReference>
<reference evidence="3" key="1">
    <citation type="submission" date="2016-10" db="EMBL/GenBank/DDBJ databases">
        <authorList>
            <person name="Varghese N."/>
            <person name="Submissions S."/>
        </authorList>
    </citation>
    <scope>NUCLEOTIDE SEQUENCE [LARGE SCALE GENOMIC DNA]</scope>
    <source>
        <strain evidence="3">DSM 11526</strain>
    </source>
</reference>
<keyword evidence="1" id="KW-0472">Membrane</keyword>
<protein>
    <submittedName>
        <fullName evidence="2">Uncharacterized protein</fullName>
    </submittedName>
</protein>
<gene>
    <name evidence="2" type="ORF">SAMN02745729_11011</name>
</gene>
<evidence type="ECO:0000256" key="1">
    <source>
        <dbReference type="SAM" id="Phobius"/>
    </source>
</evidence>
<keyword evidence="1" id="KW-1133">Transmembrane helix</keyword>
<organism evidence="2 3">
    <name type="scientific">Marinobacterium iners DSM 11526</name>
    <dbReference type="NCBI Taxonomy" id="1122198"/>
    <lineage>
        <taxon>Bacteria</taxon>
        <taxon>Pseudomonadati</taxon>
        <taxon>Pseudomonadota</taxon>
        <taxon>Gammaproteobacteria</taxon>
        <taxon>Oceanospirillales</taxon>
        <taxon>Oceanospirillaceae</taxon>
        <taxon>Marinobacterium</taxon>
    </lineage>
</organism>
<feature type="transmembrane region" description="Helical" evidence="1">
    <location>
        <begin position="12"/>
        <end position="33"/>
    </location>
</feature>
<evidence type="ECO:0000313" key="3">
    <source>
        <dbReference type="Proteomes" id="UP000242469"/>
    </source>
</evidence>
<dbReference type="Proteomes" id="UP000242469">
    <property type="component" value="Unassembled WGS sequence"/>
</dbReference>
<dbReference type="AlphaFoldDB" id="A0A1H4F3Y8"/>
<keyword evidence="1" id="KW-0812">Transmembrane</keyword>